<keyword evidence="3" id="KW-0285">Flavoprotein</keyword>
<evidence type="ECO:0000313" key="11">
    <source>
        <dbReference type="EMBL" id="ETO14557.1"/>
    </source>
</evidence>
<feature type="domain" description="FAD-binding FR-type" evidence="10">
    <location>
        <begin position="253"/>
        <end position="489"/>
    </location>
</feature>
<comment type="cofactor">
    <cofactor evidence="1">
        <name>FMN</name>
        <dbReference type="ChEBI" id="CHEBI:58210"/>
    </cofactor>
</comment>
<organism evidence="11 12">
    <name type="scientific">Reticulomyxa filosa</name>
    <dbReference type="NCBI Taxonomy" id="46433"/>
    <lineage>
        <taxon>Eukaryota</taxon>
        <taxon>Sar</taxon>
        <taxon>Rhizaria</taxon>
        <taxon>Retaria</taxon>
        <taxon>Foraminifera</taxon>
        <taxon>Monothalamids</taxon>
        <taxon>Reticulomyxidae</taxon>
        <taxon>Reticulomyxa</taxon>
    </lineage>
</organism>
<dbReference type="InterPro" id="IPR001094">
    <property type="entry name" value="Flavdoxin-like"/>
</dbReference>
<reference evidence="11 12" key="1">
    <citation type="journal article" date="2013" name="Curr. Biol.">
        <title>The Genome of the Foraminiferan Reticulomyxa filosa.</title>
        <authorList>
            <person name="Glockner G."/>
            <person name="Hulsmann N."/>
            <person name="Schleicher M."/>
            <person name="Noegel A.A."/>
            <person name="Eichinger L."/>
            <person name="Gallinger C."/>
            <person name="Pawlowski J."/>
            <person name="Sierra R."/>
            <person name="Euteneuer U."/>
            <person name="Pillet L."/>
            <person name="Moustafa A."/>
            <person name="Platzer M."/>
            <person name="Groth M."/>
            <person name="Szafranski K."/>
            <person name="Schliwa M."/>
        </authorList>
    </citation>
    <scope>NUCLEOTIDE SEQUENCE [LARGE SCALE GENOMIC DNA]</scope>
</reference>
<dbReference type="EMBL" id="ASPP01019969">
    <property type="protein sequence ID" value="ETO14557.1"/>
    <property type="molecule type" value="Genomic_DNA"/>
</dbReference>
<dbReference type="Pfam" id="PF00258">
    <property type="entry name" value="Flavodoxin_1"/>
    <property type="match status" value="1"/>
</dbReference>
<protein>
    <recommendedName>
        <fullName evidence="8">NADPH--hemoprotein reductase</fullName>
        <ecNumber evidence="8">1.6.2.4</ecNumber>
    </recommendedName>
</protein>
<evidence type="ECO:0000256" key="6">
    <source>
        <dbReference type="ARBA" id="ARBA00022857"/>
    </source>
</evidence>
<evidence type="ECO:0000259" key="10">
    <source>
        <dbReference type="PROSITE" id="PS51384"/>
    </source>
</evidence>
<dbReference type="InterPro" id="IPR029039">
    <property type="entry name" value="Flavoprotein-like_sf"/>
</dbReference>
<evidence type="ECO:0000256" key="8">
    <source>
        <dbReference type="ARBA" id="ARBA00023797"/>
    </source>
</evidence>
<dbReference type="GO" id="GO:0005829">
    <property type="term" value="C:cytosol"/>
    <property type="evidence" value="ECO:0007669"/>
    <property type="project" value="TreeGrafter"/>
</dbReference>
<evidence type="ECO:0000259" key="9">
    <source>
        <dbReference type="PROSITE" id="PS50902"/>
    </source>
</evidence>
<dbReference type="InterPro" id="IPR008254">
    <property type="entry name" value="Flavodoxin/NO_synth"/>
</dbReference>
<dbReference type="Gene3D" id="2.40.30.10">
    <property type="entry name" value="Translation factors"/>
    <property type="match status" value="1"/>
</dbReference>
<evidence type="ECO:0000256" key="1">
    <source>
        <dbReference type="ARBA" id="ARBA00001917"/>
    </source>
</evidence>
<dbReference type="SUPFAM" id="SSF52218">
    <property type="entry name" value="Flavoproteins"/>
    <property type="match status" value="1"/>
</dbReference>
<keyword evidence="5" id="KW-0274">FAD</keyword>
<keyword evidence="12" id="KW-1185">Reference proteome</keyword>
<dbReference type="InterPro" id="IPR039261">
    <property type="entry name" value="FNR_nucleotide-bd"/>
</dbReference>
<evidence type="ECO:0000313" key="12">
    <source>
        <dbReference type="Proteomes" id="UP000023152"/>
    </source>
</evidence>
<dbReference type="PANTHER" id="PTHR19384:SF17">
    <property type="entry name" value="NADPH--CYTOCHROME P450 REDUCTASE"/>
    <property type="match status" value="1"/>
</dbReference>
<dbReference type="InterPro" id="IPR017927">
    <property type="entry name" value="FAD-bd_FR_type"/>
</dbReference>
<dbReference type="GO" id="GO:0010181">
    <property type="term" value="F:FMN binding"/>
    <property type="evidence" value="ECO:0007669"/>
    <property type="project" value="InterPro"/>
</dbReference>
<evidence type="ECO:0000256" key="5">
    <source>
        <dbReference type="ARBA" id="ARBA00022827"/>
    </source>
</evidence>
<comment type="caution">
    <text evidence="11">The sequence shown here is derived from an EMBL/GenBank/DDBJ whole genome shotgun (WGS) entry which is preliminary data.</text>
</comment>
<dbReference type="SUPFAM" id="SSF52343">
    <property type="entry name" value="Ferredoxin reductase-like, C-terminal NADP-linked domain"/>
    <property type="match status" value="1"/>
</dbReference>
<comment type="cofactor">
    <cofactor evidence="2">
        <name>FAD</name>
        <dbReference type="ChEBI" id="CHEBI:57692"/>
    </cofactor>
</comment>
<dbReference type="Gene3D" id="3.40.50.80">
    <property type="entry name" value="Nucleotide-binding domain of ferredoxin-NADP reductase (FNR) module"/>
    <property type="match status" value="1"/>
</dbReference>
<dbReference type="Gene3D" id="3.40.50.360">
    <property type="match status" value="1"/>
</dbReference>
<dbReference type="GO" id="GO:0050660">
    <property type="term" value="F:flavin adenine dinucleotide binding"/>
    <property type="evidence" value="ECO:0007669"/>
    <property type="project" value="TreeGrafter"/>
</dbReference>
<dbReference type="InterPro" id="IPR017938">
    <property type="entry name" value="Riboflavin_synthase-like_b-brl"/>
</dbReference>
<dbReference type="PANTHER" id="PTHR19384">
    <property type="entry name" value="NITRIC OXIDE SYNTHASE-RELATED"/>
    <property type="match status" value="1"/>
</dbReference>
<dbReference type="Pfam" id="PF00667">
    <property type="entry name" value="FAD_binding_1"/>
    <property type="match status" value="1"/>
</dbReference>
<sequence>MSKEAKKFGFKATVVDLEDYDLSEITNEKLVIFLVATYGEGEPTDNAQEFYQWLISDERMEGELQQIEFAVFGLGNSQYEFFNEMGKQFDYELHKLGGHRLLDRGVGDDDKGSIEDQFNDWKQVLWPILTMKYLGISVDESSADLQTFVNSLQIFSVSTDQEEMMMTKKKEEEKHDNDEGKEKNNTQWATFDRDYDTHWLYGQMALRIHNPFSEAELRSVVSETKAKFKNCYAEDVRINPNLLLPYRRHHWMEQVTKALITDIHEARPRADDGSTLHVEFDITQLKSSNGLHFNYKTADNLGIVPKNDLKAVQFLCQRLRANPDDVIRIRNKNQEPLNIAIPSIVSIRNLLLWYLDINGIPKRQTLQVMAQFALDEREKAQLQDMASKTLATDQPTIWNFVSLLRAFPSVAIDLATTVEILRPLQPRYYTIASSNKAQPNRIAITAKMEMQLADSEDLTFIGVTSNYLRQSKVNDAMQIFVQPSSFRLPLPKIPVIMVGVGAGIAPFRGFLQEGNHLISSGQYTIQEGTFADWWLFFGCRYPDRDYVYKEFLESSLHANGGCLKQLKVAFSREKSHKVYVQDLIKENSDALYDLLINKNAQVFVCGQPAMGKAVRAVFQEVIDSHQKHVDINTWLKSGKYVQELW</sequence>
<keyword evidence="7" id="KW-0560">Oxidoreductase</keyword>
<accession>X6MM93</accession>
<dbReference type="SUPFAM" id="SSF63380">
    <property type="entry name" value="Riboflavin synthase domain-like"/>
    <property type="match status" value="1"/>
</dbReference>
<dbReference type="Proteomes" id="UP000023152">
    <property type="component" value="Unassembled WGS sequence"/>
</dbReference>
<dbReference type="AlphaFoldDB" id="X6MM93"/>
<gene>
    <name evidence="11" type="ORF">RFI_22808</name>
</gene>
<dbReference type="PRINTS" id="PR00369">
    <property type="entry name" value="FLAVODOXIN"/>
</dbReference>
<dbReference type="InterPro" id="IPR003097">
    <property type="entry name" value="CysJ-like_FAD-binding"/>
</dbReference>
<dbReference type="OrthoDB" id="1856718at2759"/>
<dbReference type="Gene3D" id="1.20.990.10">
    <property type="entry name" value="NADPH-cytochrome p450 Reductase, Chain A, domain 3"/>
    <property type="match status" value="1"/>
</dbReference>
<dbReference type="Pfam" id="PF00175">
    <property type="entry name" value="NAD_binding_1"/>
    <property type="match status" value="1"/>
</dbReference>
<dbReference type="GO" id="GO:0003958">
    <property type="term" value="F:NADPH-hemoprotein reductase activity"/>
    <property type="evidence" value="ECO:0007669"/>
    <property type="project" value="UniProtKB-EC"/>
</dbReference>
<dbReference type="InterPro" id="IPR001709">
    <property type="entry name" value="Flavoprot_Pyr_Nucl_cyt_Rdtase"/>
</dbReference>
<evidence type="ECO:0000256" key="3">
    <source>
        <dbReference type="ARBA" id="ARBA00022630"/>
    </source>
</evidence>
<evidence type="ECO:0000256" key="7">
    <source>
        <dbReference type="ARBA" id="ARBA00023002"/>
    </source>
</evidence>
<keyword evidence="4" id="KW-0288">FMN</keyword>
<dbReference type="InterPro" id="IPR023173">
    <property type="entry name" value="NADPH_Cyt_P450_Rdtase_alpha"/>
</dbReference>
<feature type="domain" description="Flavodoxin-like" evidence="9">
    <location>
        <begin position="1"/>
        <end position="126"/>
    </location>
</feature>
<dbReference type="InterPro" id="IPR001433">
    <property type="entry name" value="OxRdtase_FAD/NAD-bd"/>
</dbReference>
<evidence type="ECO:0000256" key="4">
    <source>
        <dbReference type="ARBA" id="ARBA00022643"/>
    </source>
</evidence>
<dbReference type="PRINTS" id="PR00371">
    <property type="entry name" value="FPNCR"/>
</dbReference>
<name>X6MM93_RETFI</name>
<proteinExistence type="predicted"/>
<dbReference type="PROSITE" id="PS51384">
    <property type="entry name" value="FAD_FR"/>
    <property type="match status" value="1"/>
</dbReference>
<keyword evidence="6" id="KW-0521">NADP</keyword>
<dbReference type="EC" id="1.6.2.4" evidence="8"/>
<dbReference type="PROSITE" id="PS50902">
    <property type="entry name" value="FLAVODOXIN_LIKE"/>
    <property type="match status" value="1"/>
</dbReference>
<dbReference type="OMA" id="MTPTRIH"/>
<evidence type="ECO:0000256" key="2">
    <source>
        <dbReference type="ARBA" id="ARBA00001974"/>
    </source>
</evidence>